<evidence type="ECO:0000313" key="3">
    <source>
        <dbReference type="EMBL" id="GGL53280.1"/>
    </source>
</evidence>
<evidence type="ECO:0000313" key="4">
    <source>
        <dbReference type="Proteomes" id="UP000607197"/>
    </source>
</evidence>
<protein>
    <recommendedName>
        <fullName evidence="2">DUF5658 domain-containing protein</fullName>
    </recommendedName>
</protein>
<accession>A0A830FGK2</accession>
<keyword evidence="1" id="KW-0812">Transmembrane</keyword>
<feature type="transmembrane region" description="Helical" evidence="1">
    <location>
        <begin position="101"/>
        <end position="127"/>
    </location>
</feature>
<reference evidence="3" key="1">
    <citation type="journal article" date="2014" name="Int. J. Syst. Evol. Microbiol.">
        <title>Complete genome sequence of Corynebacterium casei LMG S-19264T (=DSM 44701T), isolated from a smear-ripened cheese.</title>
        <authorList>
            <consortium name="US DOE Joint Genome Institute (JGI-PGF)"/>
            <person name="Walter F."/>
            <person name="Albersmeier A."/>
            <person name="Kalinowski J."/>
            <person name="Ruckert C."/>
        </authorList>
    </citation>
    <scope>NUCLEOTIDE SEQUENCE</scope>
    <source>
        <strain evidence="3">JCM 19596</strain>
    </source>
</reference>
<dbReference type="InterPro" id="IPR043717">
    <property type="entry name" value="DUF5658"/>
</dbReference>
<dbReference type="EMBL" id="BMPG01000001">
    <property type="protein sequence ID" value="GGL53280.1"/>
    <property type="molecule type" value="Genomic_DNA"/>
</dbReference>
<keyword evidence="4" id="KW-1185">Reference proteome</keyword>
<evidence type="ECO:0000259" key="2">
    <source>
        <dbReference type="Pfam" id="PF18902"/>
    </source>
</evidence>
<reference evidence="3" key="2">
    <citation type="submission" date="2020-09" db="EMBL/GenBank/DDBJ databases">
        <authorList>
            <person name="Sun Q."/>
            <person name="Ohkuma M."/>
        </authorList>
    </citation>
    <scope>NUCLEOTIDE SEQUENCE</scope>
    <source>
        <strain evidence="3">JCM 19596</strain>
    </source>
</reference>
<dbReference type="Proteomes" id="UP000607197">
    <property type="component" value="Unassembled WGS sequence"/>
</dbReference>
<sequence length="129" mass="13773">MVSAVPREQRRRRYWRRAGLALFVLLTVDLLTTALAVRAYGVGGEANPIMAYLLGSGFAVLLGVHLAVLAVLAALFYALIELAVRAPSPFDEVVAASFEVWSALLVVAGVVVAANNLAVVFFGWTFLPG</sequence>
<comment type="caution">
    <text evidence="3">The sequence shown here is derived from an EMBL/GenBank/DDBJ whole genome shotgun (WGS) entry which is preliminary data.</text>
</comment>
<name>A0A830FGK2_9EURY</name>
<proteinExistence type="predicted"/>
<organism evidence="3 4">
    <name type="scientific">Halocalculus aciditolerans</name>
    <dbReference type="NCBI Taxonomy" id="1383812"/>
    <lineage>
        <taxon>Archaea</taxon>
        <taxon>Methanobacteriati</taxon>
        <taxon>Methanobacteriota</taxon>
        <taxon>Stenosarchaea group</taxon>
        <taxon>Halobacteria</taxon>
        <taxon>Halobacteriales</taxon>
        <taxon>Halobacteriaceae</taxon>
        <taxon>Halocalculus</taxon>
    </lineage>
</organism>
<feature type="transmembrane region" description="Helical" evidence="1">
    <location>
        <begin position="52"/>
        <end position="80"/>
    </location>
</feature>
<dbReference type="AlphaFoldDB" id="A0A830FGK2"/>
<keyword evidence="1" id="KW-0472">Membrane</keyword>
<gene>
    <name evidence="3" type="ORF">GCM10009039_09350</name>
</gene>
<dbReference type="RefSeq" id="WP_188976318.1">
    <property type="nucleotide sequence ID" value="NZ_BMPG01000001.1"/>
</dbReference>
<dbReference type="Pfam" id="PF18902">
    <property type="entry name" value="DUF5658"/>
    <property type="match status" value="1"/>
</dbReference>
<keyword evidence="1" id="KW-1133">Transmembrane helix</keyword>
<evidence type="ECO:0000256" key="1">
    <source>
        <dbReference type="SAM" id="Phobius"/>
    </source>
</evidence>
<feature type="domain" description="DUF5658" evidence="2">
    <location>
        <begin position="21"/>
        <end position="120"/>
    </location>
</feature>